<dbReference type="Gene3D" id="2.170.130.10">
    <property type="entry name" value="TonB-dependent receptor, plug domain"/>
    <property type="match status" value="1"/>
</dbReference>
<keyword evidence="6" id="KW-0732">Signal</keyword>
<evidence type="ECO:0000313" key="16">
    <source>
        <dbReference type="Proteomes" id="UP000623301"/>
    </source>
</evidence>
<dbReference type="EMBL" id="JAEHFJ010000002">
    <property type="protein sequence ID" value="MBJ2173671.1"/>
    <property type="molecule type" value="Genomic_DNA"/>
</dbReference>
<dbReference type="InterPro" id="IPR036942">
    <property type="entry name" value="Beta-barrel_TonB_sf"/>
</dbReference>
<dbReference type="Gene3D" id="2.40.170.20">
    <property type="entry name" value="TonB-dependent receptor, beta-barrel domain"/>
    <property type="match status" value="1"/>
</dbReference>
<evidence type="ECO:0000256" key="13">
    <source>
        <dbReference type="RuleBase" id="RU003357"/>
    </source>
</evidence>
<keyword evidence="10 12" id="KW-0472">Membrane</keyword>
<keyword evidence="5 12" id="KW-0812">Transmembrane</keyword>
<dbReference type="InterPro" id="IPR023996">
    <property type="entry name" value="TonB-dep_OMP_SusC/RagA"/>
</dbReference>
<accession>A0ABS0WNV4</accession>
<evidence type="ECO:0000256" key="5">
    <source>
        <dbReference type="ARBA" id="ARBA00022692"/>
    </source>
</evidence>
<dbReference type="NCBIfam" id="TIGR04057">
    <property type="entry name" value="SusC_RagA_signa"/>
    <property type="match status" value="1"/>
</dbReference>
<dbReference type="InterPro" id="IPR012910">
    <property type="entry name" value="Plug_dom"/>
</dbReference>
<dbReference type="InterPro" id="IPR000531">
    <property type="entry name" value="Beta-barrel_TonB"/>
</dbReference>
<dbReference type="Pfam" id="PF07660">
    <property type="entry name" value="STN"/>
    <property type="match status" value="1"/>
</dbReference>
<evidence type="ECO:0000256" key="3">
    <source>
        <dbReference type="ARBA" id="ARBA00022452"/>
    </source>
</evidence>
<dbReference type="PANTHER" id="PTHR30069">
    <property type="entry name" value="TONB-DEPENDENT OUTER MEMBRANE RECEPTOR"/>
    <property type="match status" value="1"/>
</dbReference>
<keyword evidence="15" id="KW-0675">Receptor</keyword>
<evidence type="ECO:0000256" key="6">
    <source>
        <dbReference type="ARBA" id="ARBA00022729"/>
    </source>
</evidence>
<protein>
    <submittedName>
        <fullName evidence="15">TonB-dependent receptor</fullName>
    </submittedName>
</protein>
<dbReference type="InterPro" id="IPR023997">
    <property type="entry name" value="TonB-dep_OMP_SusC/RagA_CS"/>
</dbReference>
<comment type="caution">
    <text evidence="15">The sequence shown here is derived from an EMBL/GenBank/DDBJ whole genome shotgun (WGS) entry which is preliminary data.</text>
</comment>
<keyword evidence="9 13" id="KW-0798">TonB box</keyword>
<organism evidence="15 16">
    <name type="scientific">Aureibaculum flavum</name>
    <dbReference type="NCBI Taxonomy" id="2795986"/>
    <lineage>
        <taxon>Bacteria</taxon>
        <taxon>Pseudomonadati</taxon>
        <taxon>Bacteroidota</taxon>
        <taxon>Flavobacteriia</taxon>
        <taxon>Flavobacteriales</taxon>
        <taxon>Flavobacteriaceae</taxon>
        <taxon>Aureibaculum</taxon>
    </lineage>
</organism>
<dbReference type="InterPro" id="IPR039426">
    <property type="entry name" value="TonB-dep_rcpt-like"/>
</dbReference>
<dbReference type="InterPro" id="IPR008969">
    <property type="entry name" value="CarboxyPept-like_regulatory"/>
</dbReference>
<evidence type="ECO:0000256" key="4">
    <source>
        <dbReference type="ARBA" id="ARBA00022496"/>
    </source>
</evidence>
<keyword evidence="16" id="KW-1185">Reference proteome</keyword>
<evidence type="ECO:0000256" key="10">
    <source>
        <dbReference type="ARBA" id="ARBA00023136"/>
    </source>
</evidence>
<dbReference type="PROSITE" id="PS52016">
    <property type="entry name" value="TONB_DEPENDENT_REC_3"/>
    <property type="match status" value="1"/>
</dbReference>
<dbReference type="InterPro" id="IPR037066">
    <property type="entry name" value="Plug_dom_sf"/>
</dbReference>
<keyword evidence="7" id="KW-0408">Iron</keyword>
<keyword evidence="4" id="KW-0410">Iron transport</keyword>
<comment type="similarity">
    <text evidence="12 13">Belongs to the TonB-dependent receptor family.</text>
</comment>
<dbReference type="InterPro" id="IPR011662">
    <property type="entry name" value="Secretin/TonB_short_N"/>
</dbReference>
<proteinExistence type="inferred from homology"/>
<evidence type="ECO:0000313" key="15">
    <source>
        <dbReference type="EMBL" id="MBJ2173671.1"/>
    </source>
</evidence>
<name>A0ABS0WNV4_9FLAO</name>
<dbReference type="Pfam" id="PF07715">
    <property type="entry name" value="Plug"/>
    <property type="match status" value="1"/>
</dbReference>
<feature type="domain" description="Secretin/TonB short N-terminal" evidence="14">
    <location>
        <begin position="60"/>
        <end position="111"/>
    </location>
</feature>
<keyword evidence="11 12" id="KW-0998">Cell outer membrane</keyword>
<dbReference type="RefSeq" id="WP_198840448.1">
    <property type="nucleotide sequence ID" value="NZ_JAEHFJ010000002.1"/>
</dbReference>
<evidence type="ECO:0000256" key="7">
    <source>
        <dbReference type="ARBA" id="ARBA00023004"/>
    </source>
</evidence>
<dbReference type="SUPFAM" id="SSF49464">
    <property type="entry name" value="Carboxypeptidase regulatory domain-like"/>
    <property type="match status" value="1"/>
</dbReference>
<evidence type="ECO:0000256" key="12">
    <source>
        <dbReference type="PROSITE-ProRule" id="PRU01360"/>
    </source>
</evidence>
<keyword evidence="3 12" id="KW-1134">Transmembrane beta strand</keyword>
<gene>
    <name evidence="15" type="ORF">JBL43_05440</name>
</gene>
<keyword evidence="8" id="KW-0406">Ion transport</keyword>
<reference evidence="15 16" key="1">
    <citation type="submission" date="2020-12" db="EMBL/GenBank/DDBJ databases">
        <title>Aureibaculum luteum sp. nov. and Aureibaculum flavum sp. nov., novel members of the family Flavobacteriaceae isolated from Antarctic intertidal sediments.</title>
        <authorList>
            <person name="He X."/>
            <person name="Zhang X."/>
        </authorList>
    </citation>
    <scope>NUCLEOTIDE SEQUENCE [LARGE SCALE GENOMIC DNA]</scope>
    <source>
        <strain evidence="15 16">A20</strain>
    </source>
</reference>
<dbReference type="Proteomes" id="UP000623301">
    <property type="component" value="Unassembled WGS sequence"/>
</dbReference>
<dbReference type="Pfam" id="PF00593">
    <property type="entry name" value="TonB_dep_Rec_b-barrel"/>
    <property type="match status" value="1"/>
</dbReference>
<evidence type="ECO:0000256" key="2">
    <source>
        <dbReference type="ARBA" id="ARBA00022448"/>
    </source>
</evidence>
<evidence type="ECO:0000256" key="9">
    <source>
        <dbReference type="ARBA" id="ARBA00023077"/>
    </source>
</evidence>
<dbReference type="NCBIfam" id="TIGR04056">
    <property type="entry name" value="OMP_RagA_SusC"/>
    <property type="match status" value="1"/>
</dbReference>
<evidence type="ECO:0000256" key="8">
    <source>
        <dbReference type="ARBA" id="ARBA00023065"/>
    </source>
</evidence>
<evidence type="ECO:0000256" key="1">
    <source>
        <dbReference type="ARBA" id="ARBA00004571"/>
    </source>
</evidence>
<dbReference type="Pfam" id="PF13715">
    <property type="entry name" value="CarbopepD_reg_2"/>
    <property type="match status" value="1"/>
</dbReference>
<dbReference type="SUPFAM" id="SSF56935">
    <property type="entry name" value="Porins"/>
    <property type="match status" value="1"/>
</dbReference>
<evidence type="ECO:0000256" key="11">
    <source>
        <dbReference type="ARBA" id="ARBA00023237"/>
    </source>
</evidence>
<sequence length="1111" mass="121636">MKKNIRSVTLTIMRVFLLFISFGLTSVYANSVAGQTKIDINVKDITIKQLFKEIQNSAEYVFFYKDNVLNADKKVSIKLKNVEVTAILDNAFRNTDLSYKIIGKQIIVKKQKKIGQNTTIQNDLEVQENEITGTVKSESGELLIGVSVIVEGTSRGTQSDFDGKFTINVTVGATLLFSYLGMVDQKVVVGNKTVINVIMKEDAAALDEVMIVGYGTQSKESLTGSVGVVKSKMLEQVPVSTFEQALRGSMAGLQASAIDGAPGANTSVRIRGIGSITASSDPLYVIDGIPVQSGSIASNDNDGRSSNVMSAINPNDIESVTVLKDAASTAIYGSRGANGVILITTKSGKSGKPVFSFKSLAGFSSVASKNILKPINAEQYTQLYLEGYINRGDTPAEAQARFDNTFTQLIDPSTGQPTDTDWLDAITRVGLTQSYDLSARGGTESVRYFFSGSYYDQESFVLGSDFKRLSARANLSFDVNDYITIENNIAVADMVSNTFNDGGSWTNPFKVSLELSPLIPIYDESGRFNGEHRDYFPISPNPVGALSGDDERKISQMRITNTFAVNIKLMKNLKFRSQWNFDVINAGTYQYNTPRYGGSESSGGFASNATVTDKSWVGTQTLDYSVEVADNHNISLLAGYEAQESIREAHGASGTQFPNDKLRTLNSASAEFGISGSKTEYTFASMFARANYNYDGKYFLSSSIRRDGSSRFGADNRWGTFYSVGGSWIISKEDFLKDVGFLNMFKIRSSWGLTGNASIGNFPSQGLYTYGQDYDGSPGGIPDQIGNPDLTWETQQNFNIGLDFGIFSRVNGTVEYFKRTSSDLLLNVPISRTTGFSSITQNYGEMMNSGMEFSLNADIIASGEFQWNVGVNATFLKNEITKLTENYNSGQFRRQQGEDFQSFYLYGFAGIDADTGQIQWYTDESKTTITNSLGDAERFLDGRSASPDLYGGFNSSMTYKGFSLDASFNYSSGNYIFDSRARGSLADGRLTPRSTATWAFDNRWVPGKTDALLPMHVWGGSPGSGESNTSRWLYDGSFIRLRDLTLAYTIPTTAISALNLNSVKVYLRGTNLLTFTKDKDLYMDPEQAVNGTYDAMTPAAKTISLGIDIQF</sequence>
<comment type="subcellular location">
    <subcellularLocation>
        <location evidence="1 12">Cell outer membrane</location>
        <topology evidence="1 12">Multi-pass membrane protein</topology>
    </subcellularLocation>
</comment>
<dbReference type="SMART" id="SM00965">
    <property type="entry name" value="STN"/>
    <property type="match status" value="1"/>
</dbReference>
<keyword evidence="2 12" id="KW-0813">Transport</keyword>
<dbReference type="PANTHER" id="PTHR30069:SF53">
    <property type="entry name" value="COLICIN I RECEPTOR-RELATED"/>
    <property type="match status" value="1"/>
</dbReference>
<evidence type="ECO:0000259" key="14">
    <source>
        <dbReference type="SMART" id="SM00965"/>
    </source>
</evidence>